<gene>
    <name evidence="2" type="ORF">PHJA_002268400</name>
</gene>
<evidence type="ECO:0000259" key="1">
    <source>
        <dbReference type="PROSITE" id="PS51499"/>
    </source>
</evidence>
<name>A0A830CYK2_9LAMI</name>
<dbReference type="PROSITE" id="PS51499">
    <property type="entry name" value="APO"/>
    <property type="match status" value="2"/>
</dbReference>
<proteinExistence type="predicted"/>
<comment type="caution">
    <text evidence="2">The sequence shown here is derived from an EMBL/GenBank/DDBJ whole genome shotgun (WGS) entry which is preliminary data.</text>
</comment>
<reference evidence="2" key="1">
    <citation type="submission" date="2020-07" db="EMBL/GenBank/DDBJ databases">
        <title>Ethylene signaling mediates host invasion by parasitic plants.</title>
        <authorList>
            <person name="Yoshida S."/>
        </authorList>
    </citation>
    <scope>NUCLEOTIDE SEQUENCE</scope>
    <source>
        <strain evidence="2">Okayama</strain>
    </source>
</reference>
<keyword evidence="3" id="KW-1185">Reference proteome</keyword>
<accession>A0A830CYK2</accession>
<evidence type="ECO:0000313" key="2">
    <source>
        <dbReference type="EMBL" id="GFQ01245.1"/>
    </source>
</evidence>
<feature type="domain" description="APO" evidence="1">
    <location>
        <begin position="1"/>
        <end position="33"/>
    </location>
</feature>
<dbReference type="Pfam" id="PF05634">
    <property type="entry name" value="APO_RNA-bind"/>
    <property type="match status" value="2"/>
</dbReference>
<feature type="domain" description="APO" evidence="1">
    <location>
        <begin position="86"/>
        <end position="171"/>
    </location>
</feature>
<protein>
    <submittedName>
        <fullName evidence="2">Apo protein 4 mitochondrial</fullName>
    </submittedName>
</protein>
<sequence length="186" mass="20950">MFQNVVKHNERFDHDRIPAIVELCLQAGADSNDQSIVTPDNLENNMVNPKKLSEDDLRLVALRTLRSWEAVRSGVHKLLSVYPARVCKHCSEVHVGPSGHKARMCGVFKHDTWRGSHFWEKAKVNDLVPPKVVWIRRRQDGPILVEKGRGYYGRAPVVVDLCSKGGALVPSKYFSMMKLDGLPAPD</sequence>
<dbReference type="InterPro" id="IPR023342">
    <property type="entry name" value="APO_dom"/>
</dbReference>
<dbReference type="Proteomes" id="UP000653305">
    <property type="component" value="Unassembled WGS sequence"/>
</dbReference>
<dbReference type="AlphaFoldDB" id="A0A830CYK2"/>
<dbReference type="GO" id="GO:0003723">
    <property type="term" value="F:RNA binding"/>
    <property type="evidence" value="ECO:0007669"/>
    <property type="project" value="InterPro"/>
</dbReference>
<dbReference type="EMBL" id="BMAC01000667">
    <property type="protein sequence ID" value="GFQ01245.1"/>
    <property type="molecule type" value="Genomic_DNA"/>
</dbReference>
<organism evidence="2 3">
    <name type="scientific">Phtheirospermum japonicum</name>
    <dbReference type="NCBI Taxonomy" id="374723"/>
    <lineage>
        <taxon>Eukaryota</taxon>
        <taxon>Viridiplantae</taxon>
        <taxon>Streptophyta</taxon>
        <taxon>Embryophyta</taxon>
        <taxon>Tracheophyta</taxon>
        <taxon>Spermatophyta</taxon>
        <taxon>Magnoliopsida</taxon>
        <taxon>eudicotyledons</taxon>
        <taxon>Gunneridae</taxon>
        <taxon>Pentapetalae</taxon>
        <taxon>asterids</taxon>
        <taxon>lamiids</taxon>
        <taxon>Lamiales</taxon>
        <taxon>Orobanchaceae</taxon>
        <taxon>Orobanchaceae incertae sedis</taxon>
        <taxon>Phtheirospermum</taxon>
    </lineage>
</organism>
<dbReference type="OrthoDB" id="1898723at2759"/>
<evidence type="ECO:0000313" key="3">
    <source>
        <dbReference type="Proteomes" id="UP000653305"/>
    </source>
</evidence>